<dbReference type="EMBL" id="BDGG01000001">
    <property type="protein sequence ID" value="GAU87755.1"/>
    <property type="molecule type" value="Genomic_DNA"/>
</dbReference>
<name>A0A1D1UH85_RAMVA</name>
<evidence type="ECO:0000313" key="3">
    <source>
        <dbReference type="Proteomes" id="UP000186922"/>
    </source>
</evidence>
<feature type="compositionally biased region" description="Basic and acidic residues" evidence="1">
    <location>
        <begin position="96"/>
        <end position="120"/>
    </location>
</feature>
<dbReference type="PROSITE" id="PS51257">
    <property type="entry name" value="PROKAR_LIPOPROTEIN"/>
    <property type="match status" value="1"/>
</dbReference>
<sequence>MGEHRPSGPGNLLIGCTLPFERNTGPPVSTWPGGYTTTSNFEHAIGLLNAENGQVTYFDVQAITYEFFTPDSSIVSYSPTSPDVGSPTSEVGDPTGPEKDDVKSEDEMVDDSYKPKERGRTAIANKDDSEEGTAYQFFTRVETVMQYNTYQFPHGSPENQACWGRIVKYLQHKKIIRGSARTKETLVAYLNRHLSAFRVKHKTPRTGEELDGKGPDWTDRDLILSDLFDHVSAKARANDSEIKIAEGKRQAAHKAIGLGSKTGRKISDLEAAARSISCSEVEKSLDIENTKPSEADHVNQLKKTLAEMDEGKNFLE</sequence>
<dbReference type="Proteomes" id="UP000186922">
    <property type="component" value="Unassembled WGS sequence"/>
</dbReference>
<evidence type="ECO:0000256" key="1">
    <source>
        <dbReference type="SAM" id="MobiDB-lite"/>
    </source>
</evidence>
<feature type="compositionally biased region" description="Polar residues" evidence="1">
    <location>
        <begin position="76"/>
        <end position="89"/>
    </location>
</feature>
<reference evidence="2 3" key="1">
    <citation type="journal article" date="2016" name="Nat. Commun.">
        <title>Extremotolerant tardigrade genome and improved radiotolerance of human cultured cells by tardigrade-unique protein.</title>
        <authorList>
            <person name="Hashimoto T."/>
            <person name="Horikawa D.D."/>
            <person name="Saito Y."/>
            <person name="Kuwahara H."/>
            <person name="Kozuka-Hata H."/>
            <person name="Shin-I T."/>
            <person name="Minakuchi Y."/>
            <person name="Ohishi K."/>
            <person name="Motoyama A."/>
            <person name="Aizu T."/>
            <person name="Enomoto A."/>
            <person name="Kondo K."/>
            <person name="Tanaka S."/>
            <person name="Hara Y."/>
            <person name="Koshikawa S."/>
            <person name="Sagara H."/>
            <person name="Miura T."/>
            <person name="Yokobori S."/>
            <person name="Miyagawa K."/>
            <person name="Suzuki Y."/>
            <person name="Kubo T."/>
            <person name="Oyama M."/>
            <person name="Kohara Y."/>
            <person name="Fujiyama A."/>
            <person name="Arakawa K."/>
            <person name="Katayama T."/>
            <person name="Toyoda A."/>
            <person name="Kunieda T."/>
        </authorList>
    </citation>
    <scope>NUCLEOTIDE SEQUENCE [LARGE SCALE GENOMIC DNA]</scope>
    <source>
        <strain evidence="2 3">YOKOZUNA-1</strain>
    </source>
</reference>
<protein>
    <submittedName>
        <fullName evidence="2">Uncharacterized protein</fullName>
    </submittedName>
</protein>
<organism evidence="2 3">
    <name type="scientific">Ramazzottius varieornatus</name>
    <name type="common">Water bear</name>
    <name type="synonym">Tardigrade</name>
    <dbReference type="NCBI Taxonomy" id="947166"/>
    <lineage>
        <taxon>Eukaryota</taxon>
        <taxon>Metazoa</taxon>
        <taxon>Ecdysozoa</taxon>
        <taxon>Tardigrada</taxon>
        <taxon>Eutardigrada</taxon>
        <taxon>Parachela</taxon>
        <taxon>Hypsibioidea</taxon>
        <taxon>Ramazzottiidae</taxon>
        <taxon>Ramazzottius</taxon>
    </lineage>
</organism>
<feature type="region of interest" description="Disordered" evidence="1">
    <location>
        <begin position="76"/>
        <end position="121"/>
    </location>
</feature>
<comment type="caution">
    <text evidence="2">The sequence shown here is derived from an EMBL/GenBank/DDBJ whole genome shotgun (WGS) entry which is preliminary data.</text>
</comment>
<dbReference type="AlphaFoldDB" id="A0A1D1UH85"/>
<keyword evidence="3" id="KW-1185">Reference proteome</keyword>
<proteinExistence type="predicted"/>
<gene>
    <name evidence="2" type="primary">RvY_00557-1</name>
    <name evidence="2" type="synonym">RvY_00557.1</name>
    <name evidence="2" type="ORF">RvY_00557</name>
</gene>
<accession>A0A1D1UH85</accession>
<evidence type="ECO:0000313" key="2">
    <source>
        <dbReference type="EMBL" id="GAU87755.1"/>
    </source>
</evidence>